<dbReference type="GO" id="GO:0051539">
    <property type="term" value="F:4 iron, 4 sulfur cluster binding"/>
    <property type="evidence" value="ECO:0007669"/>
    <property type="project" value="UniProtKB-KW"/>
</dbReference>
<dbReference type="PRINTS" id="PR00397">
    <property type="entry name" value="SIROHAEM"/>
</dbReference>
<evidence type="ECO:0000256" key="2">
    <source>
        <dbReference type="ARBA" id="ARBA00022485"/>
    </source>
</evidence>
<sequence>MTQAEESKTAKHERIKGERNPWEMLPDILEYARQGFGAFPEEEFNVRLRWWGLYPQGDGTGTKGGTDPYFMLRLRIPGGKLSAGQFRLIGRLSAKYARGTADITVRQNIQFHWIPAEALPDIFDQLASEGITSMGACGDDTRNITTCPLSGIDSHPRNDLSDLVAEATRALNGNPVFYNLPRKFKITLCGCESECTYPEINDVGITPVRHEDGREGFSVQVGGGLSTRPHFAVRLHFFLMREQIVPLLVGIASLFRDQDVLRQKRERARLKFLFLEHGWDRERFEKELSRYIDFLPEPWVPVEHHRPSQTIRDHTGFQRQKDAGKWSLGIPLNQGGLTPDLIDKIAWLSETYGEREIRLTPQQNVLIAGISENARDAVASHLGEWGLPLDGSRFLSRTVSCTGKSFCRLALVETKDWSKRLAEELDRLYPHPGKPLNIHVTGCPNDCGQQRIAEIGLQGVQFKGKDGVLQDGFDLFLGGETGSRKFFNARAGIRISQEQAIPLLSRLVGMYEDSSDPEESFHDFVFREGFETIRELLKEEIAASGQD</sequence>
<dbReference type="Gene3D" id="3.30.413.10">
    <property type="entry name" value="Sulfite Reductase Hemoprotein, domain 1"/>
    <property type="match status" value="2"/>
</dbReference>
<reference evidence="11" key="1">
    <citation type="submission" date="2014-02" db="EMBL/GenBank/DDBJ databases">
        <title>Complete genome sequence and comparative genomic analysis of the nitrogen-fixing bacterium Leptospirillum ferriphilum YSK.</title>
        <authorList>
            <person name="Guo X."/>
            <person name="Yin H."/>
            <person name="Liang Y."/>
            <person name="Hu Q."/>
            <person name="Ma L."/>
            <person name="Xiao Y."/>
            <person name="Zhang X."/>
            <person name="Qiu G."/>
            <person name="Liu X."/>
        </authorList>
    </citation>
    <scope>NUCLEOTIDE SEQUENCE [LARGE SCALE GENOMIC DNA]</scope>
    <source>
        <strain evidence="11">YSK</strain>
    </source>
</reference>
<keyword evidence="3" id="KW-0349">Heme</keyword>
<dbReference type="InterPro" id="IPR006067">
    <property type="entry name" value="NO2/SO3_Rdtase_4Fe4S_dom"/>
</dbReference>
<feature type="domain" description="Nitrite/Sulfite reductase ferredoxin-like" evidence="9">
    <location>
        <begin position="67"/>
        <end position="127"/>
    </location>
</feature>
<dbReference type="InterPro" id="IPR005117">
    <property type="entry name" value="NiRdtase/SiRdtase_haem-b_fer"/>
</dbReference>
<dbReference type="Pfam" id="PF01077">
    <property type="entry name" value="NIR_SIR"/>
    <property type="match status" value="2"/>
</dbReference>
<organism evidence="10 11">
    <name type="scientific">Leptospirillum ferriphilum YSK</name>
    <dbReference type="NCBI Taxonomy" id="1441628"/>
    <lineage>
        <taxon>Bacteria</taxon>
        <taxon>Pseudomonadati</taxon>
        <taxon>Nitrospirota</taxon>
        <taxon>Nitrospiria</taxon>
        <taxon>Nitrospirales</taxon>
        <taxon>Nitrospiraceae</taxon>
        <taxon>Leptospirillum</taxon>
    </lineage>
</organism>
<accession>A0A059XPT2</accession>
<dbReference type="SUPFAM" id="SSF56014">
    <property type="entry name" value="Nitrite and sulphite reductase 4Fe-4S domain-like"/>
    <property type="match status" value="2"/>
</dbReference>
<evidence type="ECO:0000259" key="8">
    <source>
        <dbReference type="Pfam" id="PF01077"/>
    </source>
</evidence>
<evidence type="ECO:0000259" key="9">
    <source>
        <dbReference type="Pfam" id="PF03460"/>
    </source>
</evidence>
<evidence type="ECO:0000256" key="3">
    <source>
        <dbReference type="ARBA" id="ARBA00022617"/>
    </source>
</evidence>
<dbReference type="AlphaFoldDB" id="A0A059XPT2"/>
<dbReference type="EMBL" id="CP007243">
    <property type="protein sequence ID" value="AIA30584.1"/>
    <property type="molecule type" value="Genomic_DNA"/>
</dbReference>
<dbReference type="InterPro" id="IPR045854">
    <property type="entry name" value="NO2/SO3_Rdtase_4Fe4S_sf"/>
</dbReference>
<dbReference type="GO" id="GO:0046872">
    <property type="term" value="F:metal ion binding"/>
    <property type="evidence" value="ECO:0007669"/>
    <property type="project" value="UniProtKB-KW"/>
</dbReference>
<protein>
    <submittedName>
        <fullName evidence="10">Nitrite reductase</fullName>
    </submittedName>
</protein>
<evidence type="ECO:0000256" key="1">
    <source>
        <dbReference type="ARBA" id="ARBA00010429"/>
    </source>
</evidence>
<reference evidence="10 11" key="2">
    <citation type="journal article" date="2015" name="Biomed. Res. Int.">
        <title>Effects of Arsenite Resistance on the Growth and Functional Gene Expression of Leptospirillum ferriphilum and Acidithiobacillus thiooxidans in Pure Culture and Coculture.</title>
        <authorList>
            <person name="Jiang H."/>
            <person name="Liang Y."/>
            <person name="Yin H."/>
            <person name="Xiao Y."/>
            <person name="Guo X."/>
            <person name="Xu Y."/>
            <person name="Hu Q."/>
            <person name="Liu H."/>
            <person name="Liu X."/>
        </authorList>
    </citation>
    <scope>NUCLEOTIDE SEQUENCE [LARGE SCALE GENOMIC DNA]</scope>
    <source>
        <strain evidence="10 11">YSK</strain>
    </source>
</reference>
<evidence type="ECO:0000256" key="4">
    <source>
        <dbReference type="ARBA" id="ARBA00022723"/>
    </source>
</evidence>
<feature type="domain" description="Nitrite/sulphite reductase 4Fe-4S" evidence="8">
    <location>
        <begin position="398"/>
        <end position="541"/>
    </location>
</feature>
<keyword evidence="11" id="KW-1185">Reference proteome</keyword>
<keyword evidence="2" id="KW-0004">4Fe-4S</keyword>
<evidence type="ECO:0000256" key="6">
    <source>
        <dbReference type="ARBA" id="ARBA00023004"/>
    </source>
</evidence>
<dbReference type="Proteomes" id="UP000027059">
    <property type="component" value="Chromosome"/>
</dbReference>
<dbReference type="SUPFAM" id="SSF55124">
    <property type="entry name" value="Nitrite/Sulfite reductase N-terminal domain-like"/>
    <property type="match status" value="2"/>
</dbReference>
<evidence type="ECO:0000256" key="5">
    <source>
        <dbReference type="ARBA" id="ARBA00023002"/>
    </source>
</evidence>
<dbReference type="OrthoDB" id="9803707at2"/>
<gene>
    <name evidence="10" type="ORF">Y981_06905</name>
</gene>
<comment type="similarity">
    <text evidence="1">Belongs to the nitrite and sulfite reductase 4Fe-4S domain family.</text>
</comment>
<dbReference type="GO" id="GO:0020037">
    <property type="term" value="F:heme binding"/>
    <property type="evidence" value="ECO:0007669"/>
    <property type="project" value="InterPro"/>
</dbReference>
<feature type="domain" description="Nitrite/sulphite reductase 4Fe-4S" evidence="8">
    <location>
        <begin position="137"/>
        <end position="281"/>
    </location>
</feature>
<keyword evidence="7" id="KW-0411">Iron-sulfur</keyword>
<evidence type="ECO:0000313" key="10">
    <source>
        <dbReference type="EMBL" id="AIA30584.1"/>
    </source>
</evidence>
<evidence type="ECO:0000256" key="7">
    <source>
        <dbReference type="ARBA" id="ARBA00023014"/>
    </source>
</evidence>
<dbReference type="HOGENOM" id="CLU_015667_2_3_0"/>
<name>A0A059XPT2_9BACT</name>
<dbReference type="Gene3D" id="3.90.480.10">
    <property type="entry name" value="Sulfite Reductase Hemoprotein,Domain 2"/>
    <property type="match status" value="1"/>
</dbReference>
<proteinExistence type="inferred from homology"/>
<keyword evidence="5" id="KW-0560">Oxidoreductase</keyword>
<dbReference type="PANTHER" id="PTHR32439">
    <property type="entry name" value="FERREDOXIN--NITRITE REDUCTASE, CHLOROPLASTIC"/>
    <property type="match status" value="1"/>
</dbReference>
<dbReference type="KEGG" id="lfp:Y981_06905"/>
<dbReference type="InterPro" id="IPR006066">
    <property type="entry name" value="NO2/SO3_Rdtase_FeS/sirohaem_BS"/>
</dbReference>
<dbReference type="InterPro" id="IPR051329">
    <property type="entry name" value="NIR_SIR_4Fe-4S"/>
</dbReference>
<dbReference type="RefSeq" id="WP_038505358.1">
    <property type="nucleotide sequence ID" value="NZ_CP007243.1"/>
</dbReference>
<dbReference type="PROSITE" id="PS00365">
    <property type="entry name" value="NIR_SIR"/>
    <property type="match status" value="1"/>
</dbReference>
<dbReference type="GO" id="GO:0016491">
    <property type="term" value="F:oxidoreductase activity"/>
    <property type="evidence" value="ECO:0007669"/>
    <property type="project" value="UniProtKB-KW"/>
</dbReference>
<dbReference type="PANTHER" id="PTHR32439:SF0">
    <property type="entry name" value="FERREDOXIN--NITRITE REDUCTASE, CHLOROPLASTIC"/>
    <property type="match status" value="1"/>
</dbReference>
<dbReference type="Pfam" id="PF03460">
    <property type="entry name" value="NIR_SIR_ferr"/>
    <property type="match status" value="2"/>
</dbReference>
<evidence type="ECO:0000313" key="11">
    <source>
        <dbReference type="Proteomes" id="UP000027059"/>
    </source>
</evidence>
<keyword evidence="4" id="KW-0479">Metal-binding</keyword>
<feature type="domain" description="Nitrite/Sulfite reductase ferredoxin-like" evidence="9">
    <location>
        <begin position="319"/>
        <end position="384"/>
    </location>
</feature>
<keyword evidence="6" id="KW-0408">Iron</keyword>
<dbReference type="InterPro" id="IPR036136">
    <property type="entry name" value="Nit/Sulf_reduc_fer-like_dom_sf"/>
</dbReference>